<evidence type="ECO:0000256" key="3">
    <source>
        <dbReference type="ARBA" id="ARBA00023274"/>
    </source>
</evidence>
<organism evidence="7 8">
    <name type="scientific">Mesoterricola silvestris</name>
    <dbReference type="NCBI Taxonomy" id="2927979"/>
    <lineage>
        <taxon>Bacteria</taxon>
        <taxon>Pseudomonadati</taxon>
        <taxon>Acidobacteriota</taxon>
        <taxon>Holophagae</taxon>
        <taxon>Holophagales</taxon>
        <taxon>Holophagaceae</taxon>
        <taxon>Mesoterricola</taxon>
    </lineage>
</organism>
<comment type="similarity">
    <text evidence="1 5 6">Belongs to the bacterial ribosomal protein bL19 family.</text>
</comment>
<dbReference type="GO" id="GO:0003735">
    <property type="term" value="F:structural constituent of ribosome"/>
    <property type="evidence" value="ECO:0007669"/>
    <property type="project" value="InterPro"/>
</dbReference>
<dbReference type="PANTHER" id="PTHR15680">
    <property type="entry name" value="RIBOSOMAL PROTEIN L19"/>
    <property type="match status" value="1"/>
</dbReference>
<proteinExistence type="inferred from homology"/>
<keyword evidence="3 5" id="KW-0687">Ribonucleoprotein</keyword>
<evidence type="ECO:0000256" key="2">
    <source>
        <dbReference type="ARBA" id="ARBA00022980"/>
    </source>
</evidence>
<dbReference type="RefSeq" id="WP_316413875.1">
    <property type="nucleotide sequence ID" value="NZ_AP027080.1"/>
</dbReference>
<accession>A0AA48GJP6</accession>
<evidence type="ECO:0000256" key="1">
    <source>
        <dbReference type="ARBA" id="ARBA00005781"/>
    </source>
</evidence>
<dbReference type="SUPFAM" id="SSF50104">
    <property type="entry name" value="Translation proteins SH3-like domain"/>
    <property type="match status" value="1"/>
</dbReference>
<dbReference type="FunFam" id="2.30.30.790:FF:000001">
    <property type="entry name" value="50S ribosomal protein L19"/>
    <property type="match status" value="1"/>
</dbReference>
<dbReference type="InterPro" id="IPR018257">
    <property type="entry name" value="Ribosomal_bL19_CS"/>
</dbReference>
<comment type="function">
    <text evidence="5 6">This protein is located at the 30S-50S ribosomal subunit interface and may play a role in the structure and function of the aminoacyl-tRNA binding site.</text>
</comment>
<dbReference type="PIRSF" id="PIRSF002191">
    <property type="entry name" value="Ribosomal_L19"/>
    <property type="match status" value="1"/>
</dbReference>
<gene>
    <name evidence="5 7" type="primary">rplS</name>
    <name evidence="7" type="ORF">METEAL_01530</name>
</gene>
<dbReference type="Proteomes" id="UP001238179">
    <property type="component" value="Chromosome"/>
</dbReference>
<dbReference type="AlphaFoldDB" id="A0AA48GJP6"/>
<dbReference type="PROSITE" id="PS01015">
    <property type="entry name" value="RIBOSOMAL_L19"/>
    <property type="match status" value="1"/>
</dbReference>
<reference evidence="8" key="1">
    <citation type="journal article" date="2023" name="Int. J. Syst. Evol. Microbiol.">
        <title>Mesoterricola silvestris gen. nov., sp. nov., Mesoterricola sediminis sp. nov., Geothrix oryzae sp. nov., Geothrix edaphica sp. nov., Geothrix rubra sp. nov., and Geothrix limicola sp. nov., six novel members of Acidobacteriota isolated from soils.</title>
        <authorList>
            <person name="Itoh H."/>
            <person name="Sugisawa Y."/>
            <person name="Mise K."/>
            <person name="Xu Z."/>
            <person name="Kuniyasu M."/>
            <person name="Ushijima N."/>
            <person name="Kawano K."/>
            <person name="Kobayashi E."/>
            <person name="Shiratori Y."/>
            <person name="Masuda Y."/>
            <person name="Senoo K."/>
        </authorList>
    </citation>
    <scope>NUCLEOTIDE SEQUENCE [LARGE SCALE GENOMIC DNA]</scope>
    <source>
        <strain evidence="8">W79</strain>
    </source>
</reference>
<name>A0AA48GJP6_9BACT</name>
<dbReference type="PANTHER" id="PTHR15680:SF9">
    <property type="entry name" value="LARGE RIBOSOMAL SUBUNIT PROTEIN BL19M"/>
    <property type="match status" value="1"/>
</dbReference>
<dbReference type="Gene3D" id="2.30.30.790">
    <property type="match status" value="1"/>
</dbReference>
<sequence>MSNVIDRLEAGMLRSDLPKIAPGDTVKVHVKVKEGEKERIQVYQGVVIGIKGGGMRTSFTVRKVSAGIGVERIFPMHSPSIDKLEVLRSGKVRRAKLYFLREKLGKAGRLKERRRELVAE</sequence>
<dbReference type="InterPro" id="IPR038657">
    <property type="entry name" value="Ribosomal_bL19_sf"/>
</dbReference>
<dbReference type="GO" id="GO:0022625">
    <property type="term" value="C:cytosolic large ribosomal subunit"/>
    <property type="evidence" value="ECO:0007669"/>
    <property type="project" value="TreeGrafter"/>
</dbReference>
<dbReference type="KEGG" id="msil:METEAL_01530"/>
<evidence type="ECO:0000256" key="6">
    <source>
        <dbReference type="RuleBase" id="RU000559"/>
    </source>
</evidence>
<evidence type="ECO:0000256" key="4">
    <source>
        <dbReference type="ARBA" id="ARBA00035171"/>
    </source>
</evidence>
<evidence type="ECO:0000256" key="5">
    <source>
        <dbReference type="HAMAP-Rule" id="MF_00402"/>
    </source>
</evidence>
<dbReference type="InterPro" id="IPR001857">
    <property type="entry name" value="Ribosomal_bL19"/>
</dbReference>
<dbReference type="EMBL" id="AP027080">
    <property type="protein sequence ID" value="BDU70979.1"/>
    <property type="molecule type" value="Genomic_DNA"/>
</dbReference>
<dbReference type="Pfam" id="PF01245">
    <property type="entry name" value="Ribosomal_L19"/>
    <property type="match status" value="1"/>
</dbReference>
<dbReference type="PRINTS" id="PR00061">
    <property type="entry name" value="RIBOSOMALL19"/>
</dbReference>
<dbReference type="InterPro" id="IPR008991">
    <property type="entry name" value="Translation_prot_SH3-like_sf"/>
</dbReference>
<keyword evidence="8" id="KW-1185">Reference proteome</keyword>
<dbReference type="GO" id="GO:0006412">
    <property type="term" value="P:translation"/>
    <property type="evidence" value="ECO:0007669"/>
    <property type="project" value="UniProtKB-UniRule"/>
</dbReference>
<keyword evidence="2 5" id="KW-0689">Ribosomal protein</keyword>
<evidence type="ECO:0000313" key="8">
    <source>
        <dbReference type="Proteomes" id="UP001238179"/>
    </source>
</evidence>
<dbReference type="HAMAP" id="MF_00402">
    <property type="entry name" value="Ribosomal_bL19"/>
    <property type="match status" value="1"/>
</dbReference>
<evidence type="ECO:0000313" key="7">
    <source>
        <dbReference type="EMBL" id="BDU70979.1"/>
    </source>
</evidence>
<protein>
    <recommendedName>
        <fullName evidence="4 5">Large ribosomal subunit protein bL19</fullName>
    </recommendedName>
</protein>
<dbReference type="NCBIfam" id="TIGR01024">
    <property type="entry name" value="rplS_bact"/>
    <property type="match status" value="1"/>
</dbReference>